<reference evidence="3 4" key="1">
    <citation type="submission" date="2019-06" db="EMBL/GenBank/DDBJ databases">
        <title>Genome Sequence of the Brown Rot Fungal Pathogen Monilinia fructicola.</title>
        <authorList>
            <person name="De Miccolis Angelini R.M."/>
            <person name="Landi L."/>
            <person name="Abate D."/>
            <person name="Pollastro S."/>
            <person name="Romanazzi G."/>
            <person name="Faretra F."/>
        </authorList>
    </citation>
    <scope>NUCLEOTIDE SEQUENCE [LARGE SCALE GENOMIC DNA]</scope>
    <source>
        <strain evidence="3 4">Mfrc123</strain>
    </source>
</reference>
<evidence type="ECO:0000313" key="3">
    <source>
        <dbReference type="EMBL" id="KAA8572423.1"/>
    </source>
</evidence>
<feature type="region of interest" description="Disordered" evidence="1">
    <location>
        <begin position="301"/>
        <end position="338"/>
    </location>
</feature>
<keyword evidence="4" id="KW-1185">Reference proteome</keyword>
<keyword evidence="2" id="KW-1133">Transmembrane helix</keyword>
<organism evidence="3 4">
    <name type="scientific">Monilinia fructicola</name>
    <name type="common">Brown rot fungus</name>
    <name type="synonym">Ciboria fructicola</name>
    <dbReference type="NCBI Taxonomy" id="38448"/>
    <lineage>
        <taxon>Eukaryota</taxon>
        <taxon>Fungi</taxon>
        <taxon>Dikarya</taxon>
        <taxon>Ascomycota</taxon>
        <taxon>Pezizomycotina</taxon>
        <taxon>Leotiomycetes</taxon>
        <taxon>Helotiales</taxon>
        <taxon>Sclerotiniaceae</taxon>
        <taxon>Monilinia</taxon>
    </lineage>
</organism>
<evidence type="ECO:0000256" key="1">
    <source>
        <dbReference type="SAM" id="MobiDB-lite"/>
    </source>
</evidence>
<keyword evidence="2" id="KW-0472">Membrane</keyword>
<proteinExistence type="predicted"/>
<protein>
    <submittedName>
        <fullName evidence="3">Uncharacterized protein</fullName>
    </submittedName>
</protein>
<name>A0A5M9JVF3_MONFR</name>
<dbReference type="VEuPathDB" id="FungiDB:MFRU_003g03540"/>
<comment type="caution">
    <text evidence="3">The sequence shown here is derived from an EMBL/GenBank/DDBJ whole genome shotgun (WGS) entry which is preliminary data.</text>
</comment>
<dbReference type="Proteomes" id="UP000322873">
    <property type="component" value="Unassembled WGS sequence"/>
</dbReference>
<gene>
    <name evidence="3" type="ORF">EYC84_003044</name>
</gene>
<feature type="transmembrane region" description="Helical" evidence="2">
    <location>
        <begin position="12"/>
        <end position="28"/>
    </location>
</feature>
<dbReference type="AlphaFoldDB" id="A0A5M9JVF3"/>
<accession>A0A5M9JVF3</accession>
<evidence type="ECO:0000313" key="4">
    <source>
        <dbReference type="Proteomes" id="UP000322873"/>
    </source>
</evidence>
<sequence length="401" mass="44995">MMVFAIASSKLPWIAIICAVFFCWSIWFRDIPSRVTFSEYIVRPDICNNDRQNPFPADQQTENVTTQAENVTTPAVIQPSSERPLILYAFSESPEARINIQYFIDHGLHDAADFIFILNGETDIHKVIPHKGNINHVHRPNDCFDLGSYAEILTKADLYKKYRRFIMLNASLRGPFLPSWSQSCWSSLYLSRITATTKLIGMTANCEPEFHIQSMIWATDLVGIKTLLFPPKDVLAKLPPRPMYAIKGAFNKSEIHPPGINSCFRSFNAAINAEIGVTSLMRTAGYGVEAIMSAFHGVDTGDKEVSKSEEGDHHQHKHGSGDHSTEMEDPTQSSELTSEYERFCKSTGTGDVLYDGGYFGINVHPFETIFMKTNRNIGPVALDHLTSWMKGSGFSSYDCKV</sequence>
<feature type="compositionally biased region" description="Basic and acidic residues" evidence="1">
    <location>
        <begin position="301"/>
        <end position="326"/>
    </location>
</feature>
<keyword evidence="2" id="KW-0812">Transmembrane</keyword>
<evidence type="ECO:0000256" key="2">
    <source>
        <dbReference type="SAM" id="Phobius"/>
    </source>
</evidence>
<dbReference type="EMBL" id="VICG01000004">
    <property type="protein sequence ID" value="KAA8572423.1"/>
    <property type="molecule type" value="Genomic_DNA"/>
</dbReference>